<keyword evidence="2" id="KW-1185">Reference proteome</keyword>
<organism evidence="1 2">
    <name type="scientific">Pyropia yezoensis</name>
    <name type="common">Susabi-nori</name>
    <name type="synonym">Porphyra yezoensis</name>
    <dbReference type="NCBI Taxonomy" id="2788"/>
    <lineage>
        <taxon>Eukaryota</taxon>
        <taxon>Rhodophyta</taxon>
        <taxon>Bangiophyceae</taxon>
        <taxon>Bangiales</taxon>
        <taxon>Bangiaceae</taxon>
        <taxon>Pyropia</taxon>
    </lineage>
</organism>
<evidence type="ECO:0000313" key="2">
    <source>
        <dbReference type="Proteomes" id="UP000798662"/>
    </source>
</evidence>
<accession>A0ACC3BQH9</accession>
<evidence type="ECO:0000313" key="1">
    <source>
        <dbReference type="EMBL" id="KAK1860200.1"/>
    </source>
</evidence>
<gene>
    <name evidence="1" type="ORF">I4F81_002789</name>
</gene>
<reference evidence="1" key="1">
    <citation type="submission" date="2019-11" db="EMBL/GenBank/DDBJ databases">
        <title>Nori genome reveals adaptations in red seaweeds to the harsh intertidal environment.</title>
        <authorList>
            <person name="Wang D."/>
            <person name="Mao Y."/>
        </authorList>
    </citation>
    <scope>NUCLEOTIDE SEQUENCE</scope>
    <source>
        <tissue evidence="1">Gametophyte</tissue>
    </source>
</reference>
<sequence>MAFLPPPAVAAAGVRRSSHGRRGRPTAAAGAVAPSPRSPTMSAQPPTTTTRAPAVSANAAAPTAAAATASTTGVDLRLAHFPGATFLHRDPDILYIPNFLPPDARAALVNGHKAIVASTPAPEASLYLNAAVNADVEAAGASATTAALTAAEALDERELPATAPAGLRVAVPNDVVRDLARTWLPAVGAPADATVLFDDSLVWKPRPGAVVVRDATTVHYQEGEGVGPHVDGKDATVLVYLSDVAAGGATVFPRVGVSVAPSAGAALVYCSRVGLLHYAAAVGAGAEKWVMQLLVDTVPDTGAGGGGMVVDYATGQVTYT</sequence>
<dbReference type="Proteomes" id="UP000798662">
    <property type="component" value="Chromosome 1"/>
</dbReference>
<proteinExistence type="predicted"/>
<name>A0ACC3BQH9_PYRYE</name>
<dbReference type="EMBL" id="CM020618">
    <property type="protein sequence ID" value="KAK1860200.1"/>
    <property type="molecule type" value="Genomic_DNA"/>
</dbReference>
<protein>
    <submittedName>
        <fullName evidence="1">Uncharacterized protein</fullName>
    </submittedName>
</protein>
<comment type="caution">
    <text evidence="1">The sequence shown here is derived from an EMBL/GenBank/DDBJ whole genome shotgun (WGS) entry which is preliminary data.</text>
</comment>